<reference evidence="1 2" key="1">
    <citation type="submission" date="2016-10" db="EMBL/GenBank/DDBJ databases">
        <authorList>
            <person name="de Groot N.N."/>
        </authorList>
    </citation>
    <scope>NUCLEOTIDE SEQUENCE [LARGE SCALE GENOMIC DNA]</scope>
    <source>
        <strain evidence="1 2">BH539</strain>
    </source>
</reference>
<keyword evidence="2" id="KW-1185">Reference proteome</keyword>
<sequence length="339" mass="39188">MGETPYLMAFEEVEKNSEDHVVAQRKMHDFTMKLDILNEMHEKADEVRRLINLYSGKNKQLFQLRASQFLEKPENKSLLPQDVNATLYLVIAKAFFPFTVFGQGKEISSAMPRLMNGLDQDKLDEFVLSLEQSSFLPTLHRDCIKLYPRIFYAELPLRPALFLDMTRHAGTEKVATKISSQDFLTLKDLYKDIIEVVNRQLVLVAGLNNLQHRGGADSFKAIDGGSLSSLRKFSEKTLSNKFKYLDDCWFNLSGEVFNLGLRNAIAHNNIDYDVSSQVITYYPEGGRLEEPIARKMVFLDFMQLLLDSFREMHNLNHVMKSILYYKYLVYDRRYSSSGD</sequence>
<accession>A0A1G7NEQ9</accession>
<evidence type="ECO:0000313" key="2">
    <source>
        <dbReference type="Proteomes" id="UP000198641"/>
    </source>
</evidence>
<gene>
    <name evidence="1" type="ORF">SAMN05216571_101394</name>
</gene>
<protein>
    <submittedName>
        <fullName evidence="1">Uncharacterized protein</fullName>
    </submittedName>
</protein>
<dbReference type="EMBL" id="FNCI01000001">
    <property type="protein sequence ID" value="SDF72411.1"/>
    <property type="molecule type" value="Genomic_DNA"/>
</dbReference>
<name>A0A1G7NEQ9_9GAMM</name>
<proteinExistence type="predicted"/>
<dbReference type="Proteomes" id="UP000198641">
    <property type="component" value="Unassembled WGS sequence"/>
</dbReference>
<evidence type="ECO:0000313" key="1">
    <source>
        <dbReference type="EMBL" id="SDF72411.1"/>
    </source>
</evidence>
<dbReference type="AlphaFoldDB" id="A0A1G7NEQ9"/>
<organism evidence="1 2">
    <name type="scientific">Onishia taeanensis</name>
    <dbReference type="NCBI Taxonomy" id="284577"/>
    <lineage>
        <taxon>Bacteria</taxon>
        <taxon>Pseudomonadati</taxon>
        <taxon>Pseudomonadota</taxon>
        <taxon>Gammaproteobacteria</taxon>
        <taxon>Oceanospirillales</taxon>
        <taxon>Halomonadaceae</taxon>
        <taxon>Onishia</taxon>
    </lineage>
</organism>